<reference evidence="2" key="1">
    <citation type="submission" date="2023-06" db="EMBL/GenBank/DDBJ databases">
        <title>Male Hemibagrus guttatus genome.</title>
        <authorList>
            <person name="Bian C."/>
        </authorList>
    </citation>
    <scope>NUCLEOTIDE SEQUENCE</scope>
    <source>
        <strain evidence="2">Male_cb2023</strain>
        <tissue evidence="2">Muscle</tissue>
    </source>
</reference>
<dbReference type="AlphaFoldDB" id="A0AAE0V715"/>
<dbReference type="PANTHER" id="PTHR24401:SF29">
    <property type="entry name" value="SI:CH211-243P7.3-RELATED"/>
    <property type="match status" value="1"/>
</dbReference>
<organism evidence="2 3">
    <name type="scientific">Hemibagrus guttatus</name>
    <dbReference type="NCBI Taxonomy" id="175788"/>
    <lineage>
        <taxon>Eukaryota</taxon>
        <taxon>Metazoa</taxon>
        <taxon>Chordata</taxon>
        <taxon>Craniata</taxon>
        <taxon>Vertebrata</taxon>
        <taxon>Euteleostomi</taxon>
        <taxon>Actinopterygii</taxon>
        <taxon>Neopterygii</taxon>
        <taxon>Teleostei</taxon>
        <taxon>Ostariophysi</taxon>
        <taxon>Siluriformes</taxon>
        <taxon>Bagridae</taxon>
        <taxon>Hemibagrus</taxon>
    </lineage>
</organism>
<dbReference type="PANTHER" id="PTHR24401">
    <property type="entry name" value="SI:CH211-243P7.3-RELATED"/>
    <property type="match status" value="1"/>
</dbReference>
<dbReference type="EMBL" id="JAUCMX010000005">
    <property type="protein sequence ID" value="KAK3546046.1"/>
    <property type="molecule type" value="Genomic_DNA"/>
</dbReference>
<sequence>PNVLNQLDLPHQRLFCPILTYKYACDIRVIHLMRERTLGNSPTRQAKQLKENHGEEWLNRLAHYMEECATFADRPSLFPVTFQEPSKPIEVPTNKWLLSVYGKDIMSRLDHIKASITSKFGNILKMDLTKKIIKKLSGHAKGTAPWLSSVGNKRAEILISVLTDQDPQDVALLRQAKGEQLEEERLPIITDNLVSLRISKKELAMYCRRRTRGVENTVRLIECLL</sequence>
<feature type="domain" description="DUF6729" evidence="1">
    <location>
        <begin position="2"/>
        <end position="106"/>
    </location>
</feature>
<protein>
    <recommendedName>
        <fullName evidence="1">DUF6729 domain-containing protein</fullName>
    </recommendedName>
</protein>
<evidence type="ECO:0000259" key="1">
    <source>
        <dbReference type="Pfam" id="PF20499"/>
    </source>
</evidence>
<dbReference type="Proteomes" id="UP001274896">
    <property type="component" value="Unassembled WGS sequence"/>
</dbReference>
<evidence type="ECO:0000313" key="2">
    <source>
        <dbReference type="EMBL" id="KAK3546046.1"/>
    </source>
</evidence>
<accession>A0AAE0V715</accession>
<evidence type="ECO:0000313" key="3">
    <source>
        <dbReference type="Proteomes" id="UP001274896"/>
    </source>
</evidence>
<name>A0AAE0V715_9TELE</name>
<dbReference type="Pfam" id="PF20499">
    <property type="entry name" value="DUF6729"/>
    <property type="match status" value="1"/>
</dbReference>
<comment type="caution">
    <text evidence="2">The sequence shown here is derived from an EMBL/GenBank/DDBJ whole genome shotgun (WGS) entry which is preliminary data.</text>
</comment>
<keyword evidence="3" id="KW-1185">Reference proteome</keyword>
<gene>
    <name evidence="2" type="ORF">QTP70_019962</name>
</gene>
<dbReference type="InterPro" id="IPR046616">
    <property type="entry name" value="DUF6729"/>
</dbReference>
<feature type="non-terminal residue" evidence="2">
    <location>
        <position position="225"/>
    </location>
</feature>
<proteinExistence type="predicted"/>